<dbReference type="GO" id="GO:0008289">
    <property type="term" value="F:lipid binding"/>
    <property type="evidence" value="ECO:0007669"/>
    <property type="project" value="UniProtKB-KW"/>
</dbReference>
<gene>
    <name evidence="7 12" type="primary">dnaA</name>
    <name evidence="12" type="ORF">FSZ31_11770</name>
</gene>
<evidence type="ECO:0000256" key="4">
    <source>
        <dbReference type="ARBA" id="ARBA00022840"/>
    </source>
</evidence>
<dbReference type="GO" id="GO:0006275">
    <property type="term" value="P:regulation of DNA replication"/>
    <property type="evidence" value="ECO:0007669"/>
    <property type="project" value="UniProtKB-UniRule"/>
</dbReference>
<dbReference type="HAMAP" id="MF_00377">
    <property type="entry name" value="DnaA_bact"/>
    <property type="match status" value="1"/>
</dbReference>
<feature type="binding site" evidence="7">
    <location>
        <position position="163"/>
    </location>
    <ligand>
        <name>ATP</name>
        <dbReference type="ChEBI" id="CHEBI:30616"/>
    </ligand>
</feature>
<evidence type="ECO:0000256" key="7">
    <source>
        <dbReference type="HAMAP-Rule" id="MF_00377"/>
    </source>
</evidence>
<dbReference type="Pfam" id="PF00308">
    <property type="entry name" value="Bac_DnaA"/>
    <property type="match status" value="1"/>
</dbReference>
<dbReference type="InterPro" id="IPR013159">
    <property type="entry name" value="DnaA_C"/>
</dbReference>
<dbReference type="RefSeq" id="WP_147123578.1">
    <property type="nucleotide sequence ID" value="NZ_VOPY01000003.1"/>
</dbReference>
<keyword evidence="5 7" id="KW-0446">Lipid-binding</keyword>
<evidence type="ECO:0000256" key="6">
    <source>
        <dbReference type="ARBA" id="ARBA00023125"/>
    </source>
</evidence>
<organism evidence="12 13">
    <name type="scientific">Flavisphingopyxis soli</name>
    <dbReference type="NCBI Taxonomy" id="2601267"/>
    <lineage>
        <taxon>Bacteria</taxon>
        <taxon>Pseudomonadati</taxon>
        <taxon>Pseudomonadota</taxon>
        <taxon>Alphaproteobacteria</taxon>
        <taxon>Sphingomonadales</taxon>
        <taxon>Sphingopyxidaceae</taxon>
        <taxon>Flavisphingopyxis</taxon>
    </lineage>
</organism>
<dbReference type="InterPro" id="IPR013317">
    <property type="entry name" value="DnaA_dom"/>
</dbReference>
<comment type="function">
    <text evidence="7 9">Plays an essential role in the initiation and regulation of chromosomal replication. ATP-DnaA binds to the origin of replication (oriC) to initiate formation of the DNA replication initiation complex once per cell cycle. Binds the DnaA box (a 9 base pair repeat at the origin) and separates the double-stranded (ds)DNA. Forms a right-handed helical filament on oriC DNA; dsDNA binds to the exterior of the filament while single-stranded (ss)DNA is stabiized in the filament's interior. The ATP-DnaA-oriC complex binds and stabilizes one strand of the AT-rich DNA unwinding element (DUE), permitting loading of DNA polymerase. After initiation quickly degrades to an ADP-DnaA complex that is not apt for DNA replication. Binds acidic phospholipids.</text>
</comment>
<evidence type="ECO:0000256" key="3">
    <source>
        <dbReference type="ARBA" id="ARBA00022741"/>
    </source>
</evidence>
<feature type="domain" description="Chromosomal replication initiator DnaA C-terminal" evidence="11">
    <location>
        <begin position="361"/>
        <end position="430"/>
    </location>
</feature>
<dbReference type="InterPro" id="IPR024633">
    <property type="entry name" value="DnaA_N_dom"/>
</dbReference>
<name>A0A5C6U6H2_9SPHN</name>
<dbReference type="Pfam" id="PF08299">
    <property type="entry name" value="Bac_DnaA_C"/>
    <property type="match status" value="1"/>
</dbReference>
<evidence type="ECO:0000256" key="2">
    <source>
        <dbReference type="ARBA" id="ARBA00022705"/>
    </source>
</evidence>
<dbReference type="Proteomes" id="UP000321129">
    <property type="component" value="Unassembled WGS sequence"/>
</dbReference>
<feature type="binding site" evidence="7">
    <location>
        <position position="159"/>
    </location>
    <ligand>
        <name>ATP</name>
        <dbReference type="ChEBI" id="CHEBI:30616"/>
    </ligand>
</feature>
<keyword evidence="13" id="KW-1185">Reference proteome</keyword>
<evidence type="ECO:0000259" key="11">
    <source>
        <dbReference type="SMART" id="SM00760"/>
    </source>
</evidence>
<dbReference type="GO" id="GO:0003688">
    <property type="term" value="F:DNA replication origin binding"/>
    <property type="evidence" value="ECO:0007669"/>
    <property type="project" value="UniProtKB-UniRule"/>
</dbReference>
<comment type="caution">
    <text evidence="7">Lacks conserved residue(s) required for the propagation of feature annotation.</text>
</comment>
<dbReference type="PROSITE" id="PS01008">
    <property type="entry name" value="DNAA"/>
    <property type="match status" value="1"/>
</dbReference>
<dbReference type="AlphaFoldDB" id="A0A5C6U6H2"/>
<keyword evidence="1 7" id="KW-0963">Cytoplasm</keyword>
<keyword evidence="3 7" id="KW-0547">Nucleotide-binding</keyword>
<dbReference type="InterPro" id="IPR038454">
    <property type="entry name" value="DnaA_N_sf"/>
</dbReference>
<comment type="subcellular location">
    <subcellularLocation>
        <location evidence="7">Cytoplasm</location>
    </subcellularLocation>
</comment>
<dbReference type="InterPro" id="IPR010921">
    <property type="entry name" value="Trp_repressor/repl_initiator"/>
</dbReference>
<dbReference type="InterPro" id="IPR018312">
    <property type="entry name" value="Chromosome_initiator_DnaA_CS"/>
</dbReference>
<dbReference type="GO" id="GO:0005886">
    <property type="term" value="C:plasma membrane"/>
    <property type="evidence" value="ECO:0007669"/>
    <property type="project" value="TreeGrafter"/>
</dbReference>
<dbReference type="SUPFAM" id="SSF48295">
    <property type="entry name" value="TrpR-like"/>
    <property type="match status" value="1"/>
</dbReference>
<dbReference type="SUPFAM" id="SSF52540">
    <property type="entry name" value="P-loop containing nucleoside triphosphate hydrolases"/>
    <property type="match status" value="1"/>
</dbReference>
<dbReference type="InterPro" id="IPR020591">
    <property type="entry name" value="Chromosome_initiator_DnaA-like"/>
</dbReference>
<feature type="binding site" evidence="7">
    <location>
        <position position="162"/>
    </location>
    <ligand>
        <name>ATP</name>
        <dbReference type="ChEBI" id="CHEBI:30616"/>
    </ligand>
</feature>
<comment type="domain">
    <text evidence="7">Domain I is involved in oligomerization and binding regulators, domain II is flexibile and of varying length in different bacteria, domain III forms the AAA+ region, while domain IV binds dsDNA.</text>
</comment>
<dbReference type="EMBL" id="VOPY01000003">
    <property type="protein sequence ID" value="TXC68422.1"/>
    <property type="molecule type" value="Genomic_DNA"/>
</dbReference>
<dbReference type="GO" id="GO:0006270">
    <property type="term" value="P:DNA replication initiation"/>
    <property type="evidence" value="ECO:0007669"/>
    <property type="project" value="UniProtKB-UniRule"/>
</dbReference>
<dbReference type="CDD" id="cd06571">
    <property type="entry name" value="Bac_DnaA_C"/>
    <property type="match status" value="1"/>
</dbReference>
<feature type="binding site" evidence="7">
    <location>
        <position position="161"/>
    </location>
    <ligand>
        <name>ATP</name>
        <dbReference type="ChEBI" id="CHEBI:30616"/>
    </ligand>
</feature>
<feature type="region of interest" description="Domain IV, binds dsDNA" evidence="7">
    <location>
        <begin position="334"/>
        <end position="453"/>
    </location>
</feature>
<evidence type="ECO:0000256" key="10">
    <source>
        <dbReference type="RuleBase" id="RU004227"/>
    </source>
</evidence>
<keyword evidence="4 7" id="KW-0067">ATP-binding</keyword>
<dbReference type="Gene3D" id="3.30.300.180">
    <property type="match status" value="1"/>
</dbReference>
<comment type="similarity">
    <text evidence="7 10">Belongs to the DnaA family.</text>
</comment>
<dbReference type="GO" id="GO:0005737">
    <property type="term" value="C:cytoplasm"/>
    <property type="evidence" value="ECO:0007669"/>
    <property type="project" value="UniProtKB-SubCell"/>
</dbReference>
<evidence type="ECO:0000256" key="5">
    <source>
        <dbReference type="ARBA" id="ARBA00023121"/>
    </source>
</evidence>
<comment type="subunit">
    <text evidence="7">Oligomerizes as a right-handed, spiral filament on DNA at oriC.</text>
</comment>
<dbReference type="SMART" id="SM00760">
    <property type="entry name" value="Bac_DnaA_C"/>
    <property type="match status" value="1"/>
</dbReference>
<dbReference type="PANTHER" id="PTHR30050:SF2">
    <property type="entry name" value="CHROMOSOMAL REPLICATION INITIATOR PROTEIN DNAA"/>
    <property type="match status" value="1"/>
</dbReference>
<dbReference type="Gene3D" id="1.10.1750.10">
    <property type="match status" value="1"/>
</dbReference>
<keyword evidence="6 7" id="KW-0238">DNA-binding</keyword>
<dbReference type="Pfam" id="PF11638">
    <property type="entry name" value="DnaA_N"/>
    <property type="match status" value="1"/>
</dbReference>
<accession>A0A5C6U6H2</accession>
<dbReference type="NCBIfam" id="TIGR00362">
    <property type="entry name" value="DnaA"/>
    <property type="match status" value="1"/>
</dbReference>
<evidence type="ECO:0000256" key="1">
    <source>
        <dbReference type="ARBA" id="ARBA00022490"/>
    </source>
</evidence>
<keyword evidence="2 7" id="KW-0235">DNA replication</keyword>
<evidence type="ECO:0000313" key="13">
    <source>
        <dbReference type="Proteomes" id="UP000321129"/>
    </source>
</evidence>
<comment type="caution">
    <text evidence="12">The sequence shown here is derived from an EMBL/GenBank/DDBJ whole genome shotgun (WGS) entry which is preliminary data.</text>
</comment>
<protein>
    <recommendedName>
        <fullName evidence="7 8">Chromosomal replication initiator protein DnaA</fullName>
    </recommendedName>
</protein>
<proteinExistence type="inferred from homology"/>
<dbReference type="Gene3D" id="3.40.50.300">
    <property type="entry name" value="P-loop containing nucleotide triphosphate hydrolases"/>
    <property type="match status" value="1"/>
</dbReference>
<dbReference type="InterPro" id="IPR027417">
    <property type="entry name" value="P-loop_NTPase"/>
</dbReference>
<reference evidence="12 13" key="1">
    <citation type="submission" date="2019-08" db="EMBL/GenBank/DDBJ databases">
        <title>Sphingorhabdus soil sp. nov., isolated from arctic soil.</title>
        <authorList>
            <person name="Liu Y."/>
        </authorList>
    </citation>
    <scope>NUCLEOTIDE SEQUENCE [LARGE SCALE GENOMIC DNA]</scope>
    <source>
        <strain evidence="12 13">D-2Q-5-6</strain>
    </source>
</reference>
<feature type="region of interest" description="Domain I, interacts with DnaA modulators" evidence="7">
    <location>
        <begin position="1"/>
        <end position="87"/>
    </location>
</feature>
<dbReference type="InterPro" id="IPR001957">
    <property type="entry name" value="Chromosome_initiator_DnaA"/>
</dbReference>
<evidence type="ECO:0000313" key="12">
    <source>
        <dbReference type="EMBL" id="TXC68422.1"/>
    </source>
</evidence>
<dbReference type="Gene3D" id="1.10.8.60">
    <property type="match status" value="1"/>
</dbReference>
<sequence length="453" mass="50201">MTPDAAAWTAVAAGLRKDLGARAFDHWLKPVSFGDYCAVTGTLTLHAPTHFSASWISERFLDRLLLAWKTRCAVQAVRVIADPERAAIQPTTLFAKDAATSDVPAEPVRTLPLPTLDERLTFDNFIAGQSNVLARGAAIRMAAAESPEFNPLYLRSATGQGKTHLLHAMGHAHLRVAPNANVVIMSAEKFMLEFVHAIRSNDMLAMKARLRVADLLMIDDLQFIVGKGASTQEELLHTIDYILTAGKRLVVAADRSPHMLDGIDPRLLSRLSGGLVAEIDAPSFELRKAILEHRRDSVHHVAVPDDVVDFLARNFTRNIRELEGALNKLVAFASLTGTDISLDLARDRLAETLRGARARISIDDIQKAVCAHFKLDRIEMSSKRRTRVVARPRQIAMYLAKTLTPRSYPEIGRKFGGRDHSTVIHAFRTIDAMRQRDPDIDADIARIRRALES</sequence>
<evidence type="ECO:0000256" key="8">
    <source>
        <dbReference type="NCBIfam" id="TIGR00362"/>
    </source>
</evidence>
<dbReference type="PRINTS" id="PR00051">
    <property type="entry name" value="DNAA"/>
</dbReference>
<dbReference type="GO" id="GO:0005524">
    <property type="term" value="F:ATP binding"/>
    <property type="evidence" value="ECO:0007669"/>
    <property type="project" value="UniProtKB-UniRule"/>
</dbReference>
<evidence type="ECO:0000256" key="9">
    <source>
        <dbReference type="RuleBase" id="RU000577"/>
    </source>
</evidence>
<dbReference type="PANTHER" id="PTHR30050">
    <property type="entry name" value="CHROMOSOMAL REPLICATION INITIATOR PROTEIN DNAA"/>
    <property type="match status" value="1"/>
</dbReference>
<dbReference type="OrthoDB" id="9807019at2"/>